<comment type="similarity">
    <text evidence="2 12">Belongs to the FGGY kinase family.</text>
</comment>
<evidence type="ECO:0000256" key="5">
    <source>
        <dbReference type="ARBA" id="ARBA00022741"/>
    </source>
</evidence>
<evidence type="ECO:0000256" key="1">
    <source>
        <dbReference type="ARBA" id="ARBA00005190"/>
    </source>
</evidence>
<reference evidence="15" key="2">
    <citation type="submission" date="2022-01" db="EMBL/GenBank/DDBJ databases">
        <authorList>
            <person name="Hirooka S."/>
            <person name="Miyagishima S.Y."/>
        </authorList>
    </citation>
    <scope>NUCLEOTIDE SEQUENCE</scope>
    <source>
        <strain evidence="15">NBRC 102759</strain>
    </source>
</reference>
<dbReference type="SUPFAM" id="SSF53067">
    <property type="entry name" value="Actin-like ATPase domain"/>
    <property type="match status" value="2"/>
</dbReference>
<dbReference type="EMBL" id="BQMJ01000007">
    <property type="protein sequence ID" value="GJQ09230.1"/>
    <property type="molecule type" value="Genomic_DNA"/>
</dbReference>
<evidence type="ECO:0000256" key="10">
    <source>
        <dbReference type="ARBA" id="ARBA00052101"/>
    </source>
</evidence>
<dbReference type="FunFam" id="3.30.420.40:FF:000108">
    <property type="entry name" value="Glycerol kinase, glycosomal"/>
    <property type="match status" value="1"/>
</dbReference>
<dbReference type="InterPro" id="IPR043129">
    <property type="entry name" value="ATPase_NBD"/>
</dbReference>
<evidence type="ECO:0000256" key="11">
    <source>
        <dbReference type="ARBA" id="ARBA00071571"/>
    </source>
</evidence>
<evidence type="ECO:0000256" key="12">
    <source>
        <dbReference type="RuleBase" id="RU003733"/>
    </source>
</evidence>
<evidence type="ECO:0000256" key="9">
    <source>
        <dbReference type="ARBA" id="ARBA00043149"/>
    </source>
</evidence>
<dbReference type="CDD" id="cd07792">
    <property type="entry name" value="ASKHA_NBD_FGGY_GK1-3-like"/>
    <property type="match status" value="1"/>
</dbReference>
<keyword evidence="5" id="KW-0547">Nucleotide-binding</keyword>
<evidence type="ECO:0000313" key="16">
    <source>
        <dbReference type="Proteomes" id="UP001061958"/>
    </source>
</evidence>
<dbReference type="GO" id="GO:0006071">
    <property type="term" value="P:glycerol metabolic process"/>
    <property type="evidence" value="ECO:0007669"/>
    <property type="project" value="UniProtKB-KW"/>
</dbReference>
<dbReference type="NCBIfam" id="TIGR01311">
    <property type="entry name" value="glycerol_kin"/>
    <property type="match status" value="1"/>
</dbReference>
<evidence type="ECO:0000256" key="4">
    <source>
        <dbReference type="ARBA" id="ARBA00022679"/>
    </source>
</evidence>
<feature type="domain" description="Carbohydrate kinase FGGY N-terminal" evidence="13">
    <location>
        <begin position="5"/>
        <end position="251"/>
    </location>
</feature>
<dbReference type="Pfam" id="PF02782">
    <property type="entry name" value="FGGY_C"/>
    <property type="match status" value="1"/>
</dbReference>
<keyword evidence="4 12" id="KW-0808">Transferase</keyword>
<dbReference type="Pfam" id="PF00370">
    <property type="entry name" value="FGGY_N"/>
    <property type="match status" value="1"/>
</dbReference>
<protein>
    <recommendedName>
        <fullName evidence="11">Probable glycerol kinase</fullName>
        <ecNumber evidence="3">2.7.1.30</ecNumber>
    </recommendedName>
    <alternativeName>
        <fullName evidence="9">ATP:glycerol 3-phosphotransferase</fullName>
    </alternativeName>
</protein>
<keyword evidence="7" id="KW-0319">Glycerol metabolism</keyword>
<dbReference type="InterPro" id="IPR005999">
    <property type="entry name" value="Glycerol_kin"/>
</dbReference>
<keyword evidence="16" id="KW-1185">Reference proteome</keyword>
<dbReference type="GO" id="GO:0005739">
    <property type="term" value="C:mitochondrion"/>
    <property type="evidence" value="ECO:0007669"/>
    <property type="project" value="TreeGrafter"/>
</dbReference>
<keyword evidence="6 12" id="KW-0418">Kinase</keyword>
<dbReference type="PANTHER" id="PTHR10196:SF69">
    <property type="entry name" value="GLYCEROL KINASE"/>
    <property type="match status" value="1"/>
</dbReference>
<dbReference type="InterPro" id="IPR018484">
    <property type="entry name" value="FGGY_N"/>
</dbReference>
<dbReference type="OrthoDB" id="5422795at2759"/>
<organism evidence="15 16">
    <name type="scientific">Galdieria partita</name>
    <dbReference type="NCBI Taxonomy" id="83374"/>
    <lineage>
        <taxon>Eukaryota</taxon>
        <taxon>Rhodophyta</taxon>
        <taxon>Bangiophyceae</taxon>
        <taxon>Galdieriales</taxon>
        <taxon>Galdieriaceae</taxon>
        <taxon>Galdieria</taxon>
    </lineage>
</organism>
<sequence>MQDVYVGAVDQGTTSTRFMLFNKQGEPVAFHQVEHKQIYPQPGWVEHDPLEIINNTILCIDETVKKCQAKGIQTSQIKAIGITNQRETTVVWDKYTGKPLFNAIVWLDTRTKETCEKLGKNRDQYRDLCGLPVSTYFSGVKLRWIMDNVPDVKAALEEGRAIFGTIDTWLVWNLTGRQAHVTDITNAGRTLLMNIEKLQWEPKLLQVLGIPKQCLPEIRSSSERYGTLACSLLQGVPISGILGDQQAALVGQTCFRKGDAKNTYGTGCFLIVNTGEGEPPVPSKHGLLTTPGYQLGPDKPVAYALEGSIPIAGAAVQWLRDNLQIIKTAPEVEDLANSVKDSGDVFFVPAFSGLFAPHWREDARGVIVGLTQYTTKAHIARAVLEAVSFQVCDIIGSVEADSKASIKVLKVDGGMTANNTFLQLQCDLLQCPIVRPQVTETTVIGAAFAAGLAEKVWSSQEELVKLWKVDREFSPKISIDESSRRWKRWKQALERSFGWV</sequence>
<dbReference type="Gene3D" id="3.30.420.40">
    <property type="match status" value="2"/>
</dbReference>
<dbReference type="InterPro" id="IPR000577">
    <property type="entry name" value="Carb_kinase_FGGY"/>
</dbReference>
<evidence type="ECO:0000256" key="7">
    <source>
        <dbReference type="ARBA" id="ARBA00022798"/>
    </source>
</evidence>
<evidence type="ECO:0000256" key="8">
    <source>
        <dbReference type="ARBA" id="ARBA00022840"/>
    </source>
</evidence>
<dbReference type="PIRSF" id="PIRSF000538">
    <property type="entry name" value="GlpK"/>
    <property type="match status" value="1"/>
</dbReference>
<dbReference type="InterPro" id="IPR042018">
    <property type="entry name" value="GK1-3_metazoan-type"/>
</dbReference>
<reference evidence="15" key="1">
    <citation type="journal article" date="2022" name="Proc. Natl. Acad. Sci. U.S.A.">
        <title>Life cycle and functional genomics of the unicellular red alga Galdieria for elucidating algal and plant evolution and industrial use.</title>
        <authorList>
            <person name="Hirooka S."/>
            <person name="Itabashi T."/>
            <person name="Ichinose T.M."/>
            <person name="Onuma R."/>
            <person name="Fujiwara T."/>
            <person name="Yamashita S."/>
            <person name="Jong L.W."/>
            <person name="Tomita R."/>
            <person name="Iwane A.H."/>
            <person name="Miyagishima S.Y."/>
        </authorList>
    </citation>
    <scope>NUCLEOTIDE SEQUENCE</scope>
    <source>
        <strain evidence="15">NBRC 102759</strain>
    </source>
</reference>
<dbReference type="AlphaFoldDB" id="A0A9C7PRL2"/>
<comment type="pathway">
    <text evidence="1">Polyol metabolism; glycerol degradation via glycerol kinase pathway; sn-glycerol 3-phosphate from glycerol: step 1/1.</text>
</comment>
<comment type="caution">
    <text evidence="15">The sequence shown here is derived from an EMBL/GenBank/DDBJ whole genome shotgun (WGS) entry which is preliminary data.</text>
</comment>
<evidence type="ECO:0000259" key="13">
    <source>
        <dbReference type="Pfam" id="PF00370"/>
    </source>
</evidence>
<feature type="domain" description="Carbohydrate kinase FGGY C-terminal" evidence="14">
    <location>
        <begin position="261"/>
        <end position="453"/>
    </location>
</feature>
<dbReference type="InterPro" id="IPR018483">
    <property type="entry name" value="Carb_kinase_FGGY_CS"/>
</dbReference>
<dbReference type="PROSITE" id="PS00445">
    <property type="entry name" value="FGGY_KINASES_2"/>
    <property type="match status" value="1"/>
</dbReference>
<dbReference type="GO" id="GO:0004370">
    <property type="term" value="F:glycerol kinase activity"/>
    <property type="evidence" value="ECO:0007669"/>
    <property type="project" value="UniProtKB-EC"/>
</dbReference>
<name>A0A9C7PRL2_9RHOD</name>
<dbReference type="FunFam" id="3.30.420.40:FF:000177">
    <property type="entry name" value="Glycerol kinase"/>
    <property type="match status" value="1"/>
</dbReference>
<dbReference type="PROSITE" id="PS00933">
    <property type="entry name" value="FGGY_KINASES_1"/>
    <property type="match status" value="1"/>
</dbReference>
<keyword evidence="8" id="KW-0067">ATP-binding</keyword>
<dbReference type="InterPro" id="IPR018485">
    <property type="entry name" value="FGGY_C"/>
</dbReference>
<evidence type="ECO:0000313" key="15">
    <source>
        <dbReference type="EMBL" id="GJQ09230.1"/>
    </source>
</evidence>
<dbReference type="NCBIfam" id="NF000756">
    <property type="entry name" value="PRK00047.1"/>
    <property type="match status" value="1"/>
</dbReference>
<gene>
    <name evidence="15" type="ORF">GpartN1_g1021.t1</name>
</gene>
<comment type="catalytic activity">
    <reaction evidence="10">
        <text>glycerol + ATP = sn-glycerol 3-phosphate + ADP + H(+)</text>
        <dbReference type="Rhea" id="RHEA:21644"/>
        <dbReference type="ChEBI" id="CHEBI:15378"/>
        <dbReference type="ChEBI" id="CHEBI:17754"/>
        <dbReference type="ChEBI" id="CHEBI:30616"/>
        <dbReference type="ChEBI" id="CHEBI:57597"/>
        <dbReference type="ChEBI" id="CHEBI:456216"/>
        <dbReference type="EC" id="2.7.1.30"/>
    </reaction>
</comment>
<dbReference type="GO" id="GO:0006641">
    <property type="term" value="P:triglyceride metabolic process"/>
    <property type="evidence" value="ECO:0007669"/>
    <property type="project" value="TreeGrafter"/>
</dbReference>
<dbReference type="PANTHER" id="PTHR10196">
    <property type="entry name" value="SUGAR KINASE"/>
    <property type="match status" value="1"/>
</dbReference>
<evidence type="ECO:0000256" key="2">
    <source>
        <dbReference type="ARBA" id="ARBA00009156"/>
    </source>
</evidence>
<evidence type="ECO:0000259" key="14">
    <source>
        <dbReference type="Pfam" id="PF02782"/>
    </source>
</evidence>
<dbReference type="GO" id="GO:0005524">
    <property type="term" value="F:ATP binding"/>
    <property type="evidence" value="ECO:0007669"/>
    <property type="project" value="UniProtKB-KW"/>
</dbReference>
<dbReference type="Proteomes" id="UP001061958">
    <property type="component" value="Unassembled WGS sequence"/>
</dbReference>
<dbReference type="EC" id="2.7.1.30" evidence="3"/>
<proteinExistence type="inferred from homology"/>
<dbReference type="GO" id="GO:0046167">
    <property type="term" value="P:glycerol-3-phosphate biosynthetic process"/>
    <property type="evidence" value="ECO:0007669"/>
    <property type="project" value="TreeGrafter"/>
</dbReference>
<accession>A0A9C7PRL2</accession>
<evidence type="ECO:0000256" key="3">
    <source>
        <dbReference type="ARBA" id="ARBA00012099"/>
    </source>
</evidence>
<evidence type="ECO:0000256" key="6">
    <source>
        <dbReference type="ARBA" id="ARBA00022777"/>
    </source>
</evidence>